<evidence type="ECO:0000256" key="2">
    <source>
        <dbReference type="ARBA" id="ARBA00023015"/>
    </source>
</evidence>
<dbReference type="InterPro" id="IPR013249">
    <property type="entry name" value="RNA_pol_sigma70_r4_t2"/>
</dbReference>
<feature type="domain" description="RNA polymerase sigma-70 region 2" evidence="6">
    <location>
        <begin position="24"/>
        <end position="88"/>
    </location>
</feature>
<evidence type="ECO:0000256" key="5">
    <source>
        <dbReference type="ARBA" id="ARBA00023163"/>
    </source>
</evidence>
<evidence type="ECO:0000256" key="1">
    <source>
        <dbReference type="ARBA" id="ARBA00010641"/>
    </source>
</evidence>
<dbReference type="GO" id="GO:0016987">
    <property type="term" value="F:sigma factor activity"/>
    <property type="evidence" value="ECO:0007669"/>
    <property type="project" value="UniProtKB-KW"/>
</dbReference>
<evidence type="ECO:0000313" key="9">
    <source>
        <dbReference type="Proteomes" id="UP000197446"/>
    </source>
</evidence>
<keyword evidence="5" id="KW-0804">Transcription</keyword>
<comment type="caution">
    <text evidence="8">The sequence shown here is derived from an EMBL/GenBank/DDBJ whole genome shotgun (WGS) entry which is preliminary data.</text>
</comment>
<dbReference type="CDD" id="cd06171">
    <property type="entry name" value="Sigma70_r4"/>
    <property type="match status" value="1"/>
</dbReference>
<dbReference type="InterPro" id="IPR036388">
    <property type="entry name" value="WH-like_DNA-bd_sf"/>
</dbReference>
<evidence type="ECO:0000259" key="6">
    <source>
        <dbReference type="Pfam" id="PF04542"/>
    </source>
</evidence>
<evidence type="ECO:0000256" key="3">
    <source>
        <dbReference type="ARBA" id="ARBA00023082"/>
    </source>
</evidence>
<dbReference type="GO" id="GO:0003677">
    <property type="term" value="F:DNA binding"/>
    <property type="evidence" value="ECO:0007669"/>
    <property type="project" value="UniProtKB-KW"/>
</dbReference>
<keyword evidence="2" id="KW-0805">Transcription regulation</keyword>
<sequence length="188" mass="21573">MQTQCLDPIRHPAVADPNVIFSELFGEHRDRLYRFVLRHIGDSTEAEELAQQAFVEAARTYEQFRGESQLSTWLYGIAMNLVRNHLSRSPSRLYRFEDETALEATPCLQANPEQQCHMNELMRLLQTELDGLMPEMREVLLLVAMDDMSYEDAAALLSVPIGTVRSRVSRARAHLRTRLQARGAQLPF</sequence>
<proteinExistence type="inferred from homology"/>
<dbReference type="NCBIfam" id="TIGR02937">
    <property type="entry name" value="sigma70-ECF"/>
    <property type="match status" value="1"/>
</dbReference>
<dbReference type="InterPro" id="IPR007627">
    <property type="entry name" value="RNA_pol_sigma70_r2"/>
</dbReference>
<keyword evidence="4" id="KW-0238">DNA-binding</keyword>
<dbReference type="InterPro" id="IPR014284">
    <property type="entry name" value="RNA_pol_sigma-70_dom"/>
</dbReference>
<evidence type="ECO:0000313" key="8">
    <source>
        <dbReference type="EMBL" id="OWR02653.1"/>
    </source>
</evidence>
<accession>A0A254NBW4</accession>
<dbReference type="RefSeq" id="WP_088484543.1">
    <property type="nucleotide sequence ID" value="NZ_JBCNLH010000012.1"/>
</dbReference>
<dbReference type="Pfam" id="PF08281">
    <property type="entry name" value="Sigma70_r4_2"/>
    <property type="match status" value="1"/>
</dbReference>
<protein>
    <submittedName>
        <fullName evidence="8">RNA polymerase subunit sigma</fullName>
    </submittedName>
</protein>
<gene>
    <name evidence="8" type="ORF">CDO81_17635</name>
</gene>
<dbReference type="EMBL" id="NISI01000007">
    <property type="protein sequence ID" value="OWR02653.1"/>
    <property type="molecule type" value="Genomic_DNA"/>
</dbReference>
<name>A0A254NBW4_9BURK</name>
<dbReference type="InterPro" id="IPR039425">
    <property type="entry name" value="RNA_pol_sigma-70-like"/>
</dbReference>
<dbReference type="Proteomes" id="UP000197446">
    <property type="component" value="Unassembled WGS sequence"/>
</dbReference>
<organism evidence="8 9">
    <name type="scientific">Roseateles puraquae</name>
    <dbReference type="NCBI Taxonomy" id="431059"/>
    <lineage>
        <taxon>Bacteria</taxon>
        <taxon>Pseudomonadati</taxon>
        <taxon>Pseudomonadota</taxon>
        <taxon>Betaproteobacteria</taxon>
        <taxon>Burkholderiales</taxon>
        <taxon>Sphaerotilaceae</taxon>
        <taxon>Roseateles</taxon>
    </lineage>
</organism>
<dbReference type="SUPFAM" id="SSF88946">
    <property type="entry name" value="Sigma2 domain of RNA polymerase sigma factors"/>
    <property type="match status" value="1"/>
</dbReference>
<dbReference type="Gene3D" id="1.10.10.10">
    <property type="entry name" value="Winged helix-like DNA-binding domain superfamily/Winged helix DNA-binding domain"/>
    <property type="match status" value="1"/>
</dbReference>
<dbReference type="Gene3D" id="1.10.1740.10">
    <property type="match status" value="1"/>
</dbReference>
<comment type="similarity">
    <text evidence="1">Belongs to the sigma-70 factor family. ECF subfamily.</text>
</comment>
<dbReference type="InterPro" id="IPR013324">
    <property type="entry name" value="RNA_pol_sigma_r3/r4-like"/>
</dbReference>
<dbReference type="PANTHER" id="PTHR43133">
    <property type="entry name" value="RNA POLYMERASE ECF-TYPE SIGMA FACTO"/>
    <property type="match status" value="1"/>
</dbReference>
<feature type="domain" description="RNA polymerase sigma factor 70 region 4 type 2" evidence="7">
    <location>
        <begin position="123"/>
        <end position="175"/>
    </location>
</feature>
<reference evidence="8 9" key="1">
    <citation type="journal article" date="2007" name="Int. J. Syst. Evol. Microbiol.">
        <title>Description of Pelomonas aquatica sp. nov. and Pelomonas puraquae sp. nov., isolated from industrial and haemodialysis water.</title>
        <authorList>
            <person name="Gomila M."/>
            <person name="Bowien B."/>
            <person name="Falsen E."/>
            <person name="Moore E.R."/>
            <person name="Lalucat J."/>
        </authorList>
    </citation>
    <scope>NUCLEOTIDE SEQUENCE [LARGE SCALE GENOMIC DNA]</scope>
    <source>
        <strain evidence="8 9">CCUG 52769</strain>
    </source>
</reference>
<evidence type="ECO:0000259" key="7">
    <source>
        <dbReference type="Pfam" id="PF08281"/>
    </source>
</evidence>
<dbReference type="GO" id="GO:0006352">
    <property type="term" value="P:DNA-templated transcription initiation"/>
    <property type="evidence" value="ECO:0007669"/>
    <property type="project" value="InterPro"/>
</dbReference>
<dbReference type="PANTHER" id="PTHR43133:SF8">
    <property type="entry name" value="RNA POLYMERASE SIGMA FACTOR HI_1459-RELATED"/>
    <property type="match status" value="1"/>
</dbReference>
<dbReference type="SUPFAM" id="SSF88659">
    <property type="entry name" value="Sigma3 and sigma4 domains of RNA polymerase sigma factors"/>
    <property type="match status" value="1"/>
</dbReference>
<keyword evidence="9" id="KW-1185">Reference proteome</keyword>
<dbReference type="OrthoDB" id="9782108at2"/>
<dbReference type="Pfam" id="PF04542">
    <property type="entry name" value="Sigma70_r2"/>
    <property type="match status" value="1"/>
</dbReference>
<keyword evidence="3" id="KW-0731">Sigma factor</keyword>
<dbReference type="AlphaFoldDB" id="A0A254NBW4"/>
<evidence type="ECO:0000256" key="4">
    <source>
        <dbReference type="ARBA" id="ARBA00023125"/>
    </source>
</evidence>
<dbReference type="InterPro" id="IPR013325">
    <property type="entry name" value="RNA_pol_sigma_r2"/>
</dbReference>